<sequence length="176" mass="19068">MVTLDRLVLLSTALFATAALLVLISISRPKWILSVNKGETSLGLIEMCILSSLTAYEQKCFIPNKVRLAWVIAFGLATVAIGLLIVTIILFVISQHGQTSTIVYGRLAGFIAMIFLCLSTVLFPMGFDSEIIGGSPFQLPTDYRIGSSYIAFICGTWLTVISAMVAGKMCLPRVVN</sequence>
<dbReference type="Proteomes" id="UP000663856">
    <property type="component" value="Unassembled WGS sequence"/>
</dbReference>
<gene>
    <name evidence="4" type="ORF">GIL414_LOCUS36957</name>
    <name evidence="2" type="ORF">WKI299_LOCUS27469</name>
    <name evidence="3" type="ORF">XDN619_LOCUS31566</name>
</gene>
<dbReference type="GO" id="GO:0005794">
    <property type="term" value="C:Golgi apparatus"/>
    <property type="evidence" value="ECO:0007669"/>
    <property type="project" value="TreeGrafter"/>
</dbReference>
<dbReference type="AlphaFoldDB" id="A0A816WHW8"/>
<evidence type="ECO:0000313" key="3">
    <source>
        <dbReference type="EMBL" id="CAF2177726.1"/>
    </source>
</evidence>
<dbReference type="GO" id="GO:0045879">
    <property type="term" value="P:negative regulation of smoothened signaling pathway"/>
    <property type="evidence" value="ECO:0007669"/>
    <property type="project" value="TreeGrafter"/>
</dbReference>
<dbReference type="PANTHER" id="PTHR31186:SF1">
    <property type="entry name" value="MODULATOR OF SMOOTHENED PROTEIN"/>
    <property type="match status" value="1"/>
</dbReference>
<dbReference type="Proteomes" id="UP000681720">
    <property type="component" value="Unassembled WGS sequence"/>
</dbReference>
<feature type="transmembrane region" description="Helical" evidence="1">
    <location>
        <begin position="147"/>
        <end position="166"/>
    </location>
</feature>
<feature type="transmembrane region" description="Helical" evidence="1">
    <location>
        <begin position="105"/>
        <end position="127"/>
    </location>
</feature>
<feature type="transmembrane region" description="Helical" evidence="1">
    <location>
        <begin position="68"/>
        <end position="93"/>
    </location>
</feature>
<dbReference type="EMBL" id="CAJNRF010011998">
    <property type="protein sequence ID" value="CAF2136634.1"/>
    <property type="molecule type" value="Genomic_DNA"/>
</dbReference>
<accession>A0A816WHW8</accession>
<protein>
    <submittedName>
        <fullName evidence="2">Uncharacterized protein</fullName>
    </submittedName>
</protein>
<dbReference type="EMBL" id="CAJNRG010015664">
    <property type="protein sequence ID" value="CAF2177726.1"/>
    <property type="molecule type" value="Genomic_DNA"/>
</dbReference>
<proteinExistence type="predicted"/>
<dbReference type="PANTHER" id="PTHR31186">
    <property type="entry name" value="MODULATOR OF SMOOTHENED PROTEIN"/>
    <property type="match status" value="1"/>
</dbReference>
<dbReference type="EMBL" id="CAJOBJ010093567">
    <property type="protein sequence ID" value="CAF4553926.1"/>
    <property type="molecule type" value="Genomic_DNA"/>
</dbReference>
<keyword evidence="1" id="KW-0812">Transmembrane</keyword>
<dbReference type="GO" id="GO:0060170">
    <property type="term" value="C:ciliary membrane"/>
    <property type="evidence" value="ECO:0007669"/>
    <property type="project" value="TreeGrafter"/>
</dbReference>
<dbReference type="Proteomes" id="UP000663887">
    <property type="component" value="Unassembled WGS sequence"/>
</dbReference>
<evidence type="ECO:0000313" key="2">
    <source>
        <dbReference type="EMBL" id="CAF2136634.1"/>
    </source>
</evidence>
<evidence type="ECO:0000313" key="4">
    <source>
        <dbReference type="EMBL" id="CAF4553926.1"/>
    </source>
</evidence>
<evidence type="ECO:0000313" key="5">
    <source>
        <dbReference type="Proteomes" id="UP000663856"/>
    </source>
</evidence>
<dbReference type="InterPro" id="IPR037663">
    <property type="entry name" value="Mosmo"/>
</dbReference>
<dbReference type="Pfam" id="PF18800">
    <property type="entry name" value="Atthog"/>
    <property type="match status" value="1"/>
</dbReference>
<comment type="caution">
    <text evidence="2">The sequence shown here is derived from an EMBL/GenBank/DDBJ whole genome shotgun (WGS) entry which is preliminary data.</text>
</comment>
<organism evidence="2 5">
    <name type="scientific">Rotaria magnacalcarata</name>
    <dbReference type="NCBI Taxonomy" id="392030"/>
    <lineage>
        <taxon>Eukaryota</taxon>
        <taxon>Metazoa</taxon>
        <taxon>Spiralia</taxon>
        <taxon>Gnathifera</taxon>
        <taxon>Rotifera</taxon>
        <taxon>Eurotatoria</taxon>
        <taxon>Bdelloidea</taxon>
        <taxon>Philodinida</taxon>
        <taxon>Philodinidae</taxon>
        <taxon>Rotaria</taxon>
    </lineage>
</organism>
<keyword evidence="1" id="KW-0472">Membrane</keyword>
<keyword evidence="1" id="KW-1133">Transmembrane helix</keyword>
<feature type="transmembrane region" description="Helical" evidence="1">
    <location>
        <begin position="6"/>
        <end position="26"/>
    </location>
</feature>
<name>A0A816WHW8_9BILA</name>
<reference evidence="2" key="1">
    <citation type="submission" date="2021-02" db="EMBL/GenBank/DDBJ databases">
        <authorList>
            <person name="Nowell W R."/>
        </authorList>
    </citation>
    <scope>NUCLEOTIDE SEQUENCE</scope>
</reference>
<evidence type="ECO:0000256" key="1">
    <source>
        <dbReference type="SAM" id="Phobius"/>
    </source>
</evidence>